<evidence type="ECO:0000313" key="3">
    <source>
        <dbReference type="Proteomes" id="UP000028542"/>
    </source>
</evidence>
<name>A0A084J7V3_9CLOT</name>
<keyword evidence="1" id="KW-0812">Transmembrane</keyword>
<accession>A0A084J7V3</accession>
<dbReference type="RefSeq" id="WP_035135300.1">
    <property type="nucleotide sequence ID" value="NZ_JPMD01000047.1"/>
</dbReference>
<dbReference type="Proteomes" id="UP000028542">
    <property type="component" value="Unassembled WGS sequence"/>
</dbReference>
<comment type="caution">
    <text evidence="2">The sequence shown here is derived from an EMBL/GenBank/DDBJ whole genome shotgun (WGS) entry which is preliminary data.</text>
</comment>
<keyword evidence="1" id="KW-0472">Membrane</keyword>
<feature type="transmembrane region" description="Helical" evidence="1">
    <location>
        <begin position="120"/>
        <end position="146"/>
    </location>
</feature>
<feature type="transmembrane region" description="Helical" evidence="1">
    <location>
        <begin position="166"/>
        <end position="189"/>
    </location>
</feature>
<protein>
    <submittedName>
        <fullName evidence="2">ABC transporter permease</fullName>
    </submittedName>
</protein>
<reference evidence="2 3" key="1">
    <citation type="submission" date="2014-07" db="EMBL/GenBank/DDBJ databases">
        <title>Draft genome of Clostridium sulfidigenes 113A isolated from sediments associated with methane hydrate from Krishna Godavari basin.</title>
        <authorList>
            <person name="Honkalas V.S."/>
            <person name="Dabir A.P."/>
            <person name="Arora P."/>
            <person name="Dhakephalkar P.K."/>
        </authorList>
    </citation>
    <scope>NUCLEOTIDE SEQUENCE [LARGE SCALE GENOMIC DNA]</scope>
    <source>
        <strain evidence="2 3">113A</strain>
    </source>
</reference>
<gene>
    <name evidence="2" type="ORF">IO99_16940</name>
</gene>
<feature type="transmembrane region" description="Helical" evidence="1">
    <location>
        <begin position="12"/>
        <end position="33"/>
    </location>
</feature>
<dbReference type="PANTHER" id="PTHR43471">
    <property type="entry name" value="ABC TRANSPORTER PERMEASE"/>
    <property type="match status" value="1"/>
</dbReference>
<dbReference type="GO" id="GO:0140359">
    <property type="term" value="F:ABC-type transporter activity"/>
    <property type="evidence" value="ECO:0007669"/>
    <property type="project" value="InterPro"/>
</dbReference>
<dbReference type="Pfam" id="PF12679">
    <property type="entry name" value="ABC2_membrane_2"/>
    <property type="match status" value="1"/>
</dbReference>
<dbReference type="eggNOG" id="COG1277">
    <property type="taxonomic scope" value="Bacteria"/>
</dbReference>
<keyword evidence="1" id="KW-1133">Transmembrane helix</keyword>
<feature type="transmembrane region" description="Helical" evidence="1">
    <location>
        <begin position="74"/>
        <end position="99"/>
    </location>
</feature>
<keyword evidence="3" id="KW-1185">Reference proteome</keyword>
<evidence type="ECO:0000313" key="2">
    <source>
        <dbReference type="EMBL" id="KEZ85037.1"/>
    </source>
</evidence>
<sequence>MNIFKFEFRRLLKSAIIWSVVCVGLVIMFMALFPSMKDSGMQEIVATKLDALPPALLEAFNLEDAVDFGNISDYLAYAIQYISMAAGIYGIILGISALVKEESEGTIEFLYSKPITRNKIVTSKLISSAIIFYLFIVIVGVVTMGISMAVKPEEVETMTLLMDIKTLFIGMAFLGYIFMAIGFLLSVIIKSSKQGTSIALGVFFTTYIFGIIGKMKDELEGFLYLSPFDYVVPANLLKNGFEVKYVLLGLGIIAISIVTTYAIYNKKDLA</sequence>
<proteinExistence type="predicted"/>
<dbReference type="AlphaFoldDB" id="A0A084J7V3"/>
<evidence type="ECO:0000256" key="1">
    <source>
        <dbReference type="SAM" id="Phobius"/>
    </source>
</evidence>
<dbReference type="GO" id="GO:0005886">
    <property type="term" value="C:plasma membrane"/>
    <property type="evidence" value="ECO:0007669"/>
    <property type="project" value="UniProtKB-SubCell"/>
</dbReference>
<organism evidence="2 3">
    <name type="scientific">Clostridium sulfidigenes</name>
    <dbReference type="NCBI Taxonomy" id="318464"/>
    <lineage>
        <taxon>Bacteria</taxon>
        <taxon>Bacillati</taxon>
        <taxon>Bacillota</taxon>
        <taxon>Clostridia</taxon>
        <taxon>Eubacteriales</taxon>
        <taxon>Clostridiaceae</taxon>
        <taxon>Clostridium</taxon>
    </lineage>
</organism>
<dbReference type="STRING" id="318464.IO99_16940"/>
<dbReference type="EMBL" id="JPMD01000047">
    <property type="protein sequence ID" value="KEZ85037.1"/>
    <property type="molecule type" value="Genomic_DNA"/>
</dbReference>
<dbReference type="PANTHER" id="PTHR43471:SF12">
    <property type="entry name" value="HYPOTHETICAL MEMBRANE PROTEIN, CONSERVED"/>
    <property type="match status" value="1"/>
</dbReference>
<feature type="transmembrane region" description="Helical" evidence="1">
    <location>
        <begin position="245"/>
        <end position="264"/>
    </location>
</feature>
<feature type="transmembrane region" description="Helical" evidence="1">
    <location>
        <begin position="196"/>
        <end position="215"/>
    </location>
</feature>